<evidence type="ECO:0000259" key="4">
    <source>
        <dbReference type="Pfam" id="PF01494"/>
    </source>
</evidence>
<feature type="domain" description="FAD-binding" evidence="4">
    <location>
        <begin position="305"/>
        <end position="377"/>
    </location>
</feature>
<dbReference type="OrthoDB" id="417877at2759"/>
<dbReference type="AlphaFoldDB" id="A0A0C3AZA5"/>
<evidence type="ECO:0000256" key="1">
    <source>
        <dbReference type="ARBA" id="ARBA00022630"/>
    </source>
</evidence>
<evidence type="ECO:0000256" key="3">
    <source>
        <dbReference type="ARBA" id="ARBA00023002"/>
    </source>
</evidence>
<dbReference type="GO" id="GO:0071949">
    <property type="term" value="F:FAD binding"/>
    <property type="evidence" value="ECO:0007669"/>
    <property type="project" value="InterPro"/>
</dbReference>
<dbReference type="EMBL" id="KN822005">
    <property type="protein sequence ID" value="KIM70327.1"/>
    <property type="molecule type" value="Genomic_DNA"/>
</dbReference>
<dbReference type="SUPFAM" id="SSF51905">
    <property type="entry name" value="FAD/NAD(P)-binding domain"/>
    <property type="match status" value="1"/>
</dbReference>
<organism evidence="5 6">
    <name type="scientific">Scleroderma citrinum Foug A</name>
    <dbReference type="NCBI Taxonomy" id="1036808"/>
    <lineage>
        <taxon>Eukaryota</taxon>
        <taxon>Fungi</taxon>
        <taxon>Dikarya</taxon>
        <taxon>Basidiomycota</taxon>
        <taxon>Agaricomycotina</taxon>
        <taxon>Agaricomycetes</taxon>
        <taxon>Agaricomycetidae</taxon>
        <taxon>Boletales</taxon>
        <taxon>Sclerodermatineae</taxon>
        <taxon>Sclerodermataceae</taxon>
        <taxon>Scleroderma</taxon>
    </lineage>
</organism>
<accession>A0A0C3AZA5</accession>
<protein>
    <recommendedName>
        <fullName evidence="4">FAD-binding domain-containing protein</fullName>
    </recommendedName>
</protein>
<dbReference type="PANTHER" id="PTHR46720:SF3">
    <property type="entry name" value="FAD-BINDING DOMAIN-CONTAINING PROTEIN-RELATED"/>
    <property type="match status" value="1"/>
</dbReference>
<gene>
    <name evidence="5" type="ORF">SCLCIDRAFT_102046</name>
</gene>
<evidence type="ECO:0000313" key="6">
    <source>
        <dbReference type="Proteomes" id="UP000053989"/>
    </source>
</evidence>
<dbReference type="HOGENOM" id="CLU_009665_6_3_1"/>
<dbReference type="InterPro" id="IPR051104">
    <property type="entry name" value="FAD_monoxygenase"/>
</dbReference>
<feature type="domain" description="FAD-binding" evidence="4">
    <location>
        <begin position="17"/>
        <end position="181"/>
    </location>
</feature>
<proteinExistence type="predicted"/>
<dbReference type="STRING" id="1036808.A0A0C3AZA5"/>
<keyword evidence="2" id="KW-0274">FAD</keyword>
<evidence type="ECO:0000313" key="5">
    <source>
        <dbReference type="EMBL" id="KIM70327.1"/>
    </source>
</evidence>
<dbReference type="GO" id="GO:0016491">
    <property type="term" value="F:oxidoreductase activity"/>
    <property type="evidence" value="ECO:0007669"/>
    <property type="project" value="UniProtKB-KW"/>
</dbReference>
<name>A0A0C3AZA5_9AGAM</name>
<dbReference type="SUPFAM" id="SSF54373">
    <property type="entry name" value="FAD-linked reductases, C-terminal domain"/>
    <property type="match status" value="1"/>
</dbReference>
<reference evidence="6" key="2">
    <citation type="submission" date="2015-01" db="EMBL/GenBank/DDBJ databases">
        <title>Evolutionary Origins and Diversification of the Mycorrhizal Mutualists.</title>
        <authorList>
            <consortium name="DOE Joint Genome Institute"/>
            <consortium name="Mycorrhizal Genomics Consortium"/>
            <person name="Kohler A."/>
            <person name="Kuo A."/>
            <person name="Nagy L.G."/>
            <person name="Floudas D."/>
            <person name="Copeland A."/>
            <person name="Barry K.W."/>
            <person name="Cichocki N."/>
            <person name="Veneault-Fourrey C."/>
            <person name="LaButti K."/>
            <person name="Lindquist E.A."/>
            <person name="Lipzen A."/>
            <person name="Lundell T."/>
            <person name="Morin E."/>
            <person name="Murat C."/>
            <person name="Riley R."/>
            <person name="Ohm R."/>
            <person name="Sun H."/>
            <person name="Tunlid A."/>
            <person name="Henrissat B."/>
            <person name="Grigoriev I.V."/>
            <person name="Hibbett D.S."/>
            <person name="Martin F."/>
        </authorList>
    </citation>
    <scope>NUCLEOTIDE SEQUENCE [LARGE SCALE GENOMIC DNA]</scope>
    <source>
        <strain evidence="6">Foug A</strain>
    </source>
</reference>
<dbReference type="PRINTS" id="PR00420">
    <property type="entry name" value="RNGMNOXGNASE"/>
</dbReference>
<reference evidence="5 6" key="1">
    <citation type="submission" date="2014-04" db="EMBL/GenBank/DDBJ databases">
        <authorList>
            <consortium name="DOE Joint Genome Institute"/>
            <person name="Kuo A."/>
            <person name="Kohler A."/>
            <person name="Nagy L.G."/>
            <person name="Floudas D."/>
            <person name="Copeland A."/>
            <person name="Barry K.W."/>
            <person name="Cichocki N."/>
            <person name="Veneault-Fourrey C."/>
            <person name="LaButti K."/>
            <person name="Lindquist E.A."/>
            <person name="Lipzen A."/>
            <person name="Lundell T."/>
            <person name="Morin E."/>
            <person name="Murat C."/>
            <person name="Sun H."/>
            <person name="Tunlid A."/>
            <person name="Henrissat B."/>
            <person name="Grigoriev I.V."/>
            <person name="Hibbett D.S."/>
            <person name="Martin F."/>
            <person name="Nordberg H.P."/>
            <person name="Cantor M.N."/>
            <person name="Hua S.X."/>
        </authorList>
    </citation>
    <scope>NUCLEOTIDE SEQUENCE [LARGE SCALE GENOMIC DNA]</scope>
    <source>
        <strain evidence="5 6">Foug A</strain>
    </source>
</reference>
<sequence length="434" mass="47561">MIVESQQKTESQTKGFHVSVVGGGMCGLACAVYLSRAGVKVDVFEAASKFIEIGAGLWLGPNSLRVLDEMGLKDAVVAHAGHGVPELTPFTFLSARNCHQHIHSYQLQPGDKTLGIHRASFLDALVKLLDPATVHFNKRCTLVSRENSSRPIIHFKDGTTFETDLVIGTDGIKSAVRQAVTGKNLGRCVAYTKKVAYRALLPLSNVRRAGVQTNLADFPHCFVGVDKHIITFPIKGGEILNVVIFCTDHSIPDGSADIPFEMWVQPASKQEIVDSFADCGPDVKKLLSLIQGPCNKWCIHAVDPLLTSYVRGHIALVGDSAHGMAPHLGSGISQGLEDALVVCRLLTHPNTSTFNIREALRAYDKVRLPRANMVLKRSAWAGTLYESFPDDDDTARLENLRSNLGVLWEPVWKHDMHEDLSAAIDMIRREGFLQ</sequence>
<evidence type="ECO:0000256" key="2">
    <source>
        <dbReference type="ARBA" id="ARBA00022827"/>
    </source>
</evidence>
<dbReference type="GO" id="GO:0044550">
    <property type="term" value="P:secondary metabolite biosynthetic process"/>
    <property type="evidence" value="ECO:0007669"/>
    <property type="project" value="TreeGrafter"/>
</dbReference>
<dbReference type="PANTHER" id="PTHR46720">
    <property type="entry name" value="HYDROXYLASE, PUTATIVE (AFU_ORTHOLOGUE AFUA_3G01460)-RELATED"/>
    <property type="match status" value="1"/>
</dbReference>
<dbReference type="Proteomes" id="UP000053989">
    <property type="component" value="Unassembled WGS sequence"/>
</dbReference>
<dbReference type="InterPro" id="IPR002938">
    <property type="entry name" value="FAD-bd"/>
</dbReference>
<dbReference type="InParanoid" id="A0A0C3AZA5"/>
<dbReference type="Pfam" id="PF01494">
    <property type="entry name" value="FAD_binding_3"/>
    <property type="match status" value="2"/>
</dbReference>
<keyword evidence="1" id="KW-0285">Flavoprotein</keyword>
<keyword evidence="6" id="KW-1185">Reference proteome</keyword>
<dbReference type="Gene3D" id="3.50.50.60">
    <property type="entry name" value="FAD/NAD(P)-binding domain"/>
    <property type="match status" value="1"/>
</dbReference>
<dbReference type="InterPro" id="IPR036188">
    <property type="entry name" value="FAD/NAD-bd_sf"/>
</dbReference>
<keyword evidence="3" id="KW-0560">Oxidoreductase</keyword>